<organism evidence="7 8">
    <name type="scientific">Collinsella aerofaciens</name>
    <dbReference type="NCBI Taxonomy" id="74426"/>
    <lineage>
        <taxon>Bacteria</taxon>
        <taxon>Bacillati</taxon>
        <taxon>Actinomycetota</taxon>
        <taxon>Coriobacteriia</taxon>
        <taxon>Coriobacteriales</taxon>
        <taxon>Coriobacteriaceae</taxon>
        <taxon>Collinsella</taxon>
    </lineage>
</organism>
<dbReference type="InterPro" id="IPR004497">
    <property type="entry name" value="NDHI"/>
</dbReference>
<reference evidence="7 8" key="1">
    <citation type="submission" date="2015-09" db="EMBL/GenBank/DDBJ databases">
        <authorList>
            <consortium name="Pathogen Informatics"/>
        </authorList>
    </citation>
    <scope>NUCLEOTIDE SEQUENCE [LARGE SCALE GENOMIC DNA]</scope>
    <source>
        <strain evidence="7 8">2789STDY5608823</strain>
    </source>
</reference>
<keyword evidence="2" id="KW-0677">Repeat</keyword>
<dbReference type="RefSeq" id="WP_055285354.1">
    <property type="nucleotide sequence ID" value="NZ_CYYP01000002.1"/>
</dbReference>
<dbReference type="Proteomes" id="UP000095468">
    <property type="component" value="Unassembled WGS sequence"/>
</dbReference>
<dbReference type="PANTHER" id="PTHR47275:SF1">
    <property type="entry name" value="NAD(P)H-QUINONE OXIDOREDUCTASE SUBUNIT I, CHLOROPLASTIC"/>
    <property type="match status" value="1"/>
</dbReference>
<dbReference type="EC" id="1.6.5.-" evidence="7"/>
<dbReference type="EMBL" id="CYYP01000002">
    <property type="protein sequence ID" value="CUN54447.1"/>
    <property type="molecule type" value="Genomic_DNA"/>
</dbReference>
<evidence type="ECO:0000256" key="1">
    <source>
        <dbReference type="ARBA" id="ARBA00022723"/>
    </source>
</evidence>
<evidence type="ECO:0000256" key="3">
    <source>
        <dbReference type="ARBA" id="ARBA00022967"/>
    </source>
</evidence>
<keyword evidence="3" id="KW-1278">Translocase</keyword>
<protein>
    <submittedName>
        <fullName evidence="7">NAD(P)H-quinone oxidoreductase subunit I</fullName>
        <ecNumber evidence="7">1.6.5.-</ecNumber>
    </submittedName>
</protein>
<dbReference type="InterPro" id="IPR017900">
    <property type="entry name" value="4Fe4S_Fe_S_CS"/>
</dbReference>
<evidence type="ECO:0000313" key="7">
    <source>
        <dbReference type="EMBL" id="CUN54447.1"/>
    </source>
</evidence>
<dbReference type="GO" id="GO:0008137">
    <property type="term" value="F:NADH dehydrogenase (ubiquinone) activity"/>
    <property type="evidence" value="ECO:0007669"/>
    <property type="project" value="InterPro"/>
</dbReference>
<dbReference type="PROSITE" id="PS00198">
    <property type="entry name" value="4FE4S_FER_1"/>
    <property type="match status" value="2"/>
</dbReference>
<evidence type="ECO:0000313" key="8">
    <source>
        <dbReference type="Proteomes" id="UP000095468"/>
    </source>
</evidence>
<dbReference type="InterPro" id="IPR017896">
    <property type="entry name" value="4Fe4S_Fe-S-bd"/>
</dbReference>
<accession>A0A173XU43</accession>
<feature type="domain" description="4Fe-4S ferredoxin-type" evidence="6">
    <location>
        <begin position="36"/>
        <end position="65"/>
    </location>
</feature>
<dbReference type="PROSITE" id="PS51379">
    <property type="entry name" value="4FE4S_FER_2"/>
    <property type="match status" value="2"/>
</dbReference>
<evidence type="ECO:0000256" key="2">
    <source>
        <dbReference type="ARBA" id="ARBA00022737"/>
    </source>
</evidence>
<evidence type="ECO:0000259" key="6">
    <source>
        <dbReference type="PROSITE" id="PS51379"/>
    </source>
</evidence>
<feature type="domain" description="4Fe-4S ferredoxin-type" evidence="6">
    <location>
        <begin position="67"/>
        <end position="96"/>
    </location>
</feature>
<keyword evidence="5" id="KW-0411">Iron-sulfur</keyword>
<sequence>MSFLTFAKTALGSMVKQPVTVCYPQEKLTAPERLRGHIVNDMDVCICCGMCARRCPAGALAVDRKGGTWSIDPYACVVCGECIESCPKHCLTMDTARTPVAADKTPTVETKPE</sequence>
<dbReference type="Gene3D" id="3.30.70.3270">
    <property type="match status" value="1"/>
</dbReference>
<name>A0A173XU43_9ACTN</name>
<evidence type="ECO:0000256" key="4">
    <source>
        <dbReference type="ARBA" id="ARBA00023004"/>
    </source>
</evidence>
<keyword evidence="4" id="KW-0408">Iron</keyword>
<dbReference type="GO" id="GO:0046872">
    <property type="term" value="F:metal ion binding"/>
    <property type="evidence" value="ECO:0007669"/>
    <property type="project" value="UniProtKB-KW"/>
</dbReference>
<dbReference type="GO" id="GO:0016491">
    <property type="term" value="F:oxidoreductase activity"/>
    <property type="evidence" value="ECO:0007669"/>
    <property type="project" value="UniProtKB-KW"/>
</dbReference>
<dbReference type="SUPFAM" id="SSF46548">
    <property type="entry name" value="alpha-helical ferredoxin"/>
    <property type="match status" value="1"/>
</dbReference>
<proteinExistence type="predicted"/>
<dbReference type="GO" id="GO:0051536">
    <property type="term" value="F:iron-sulfur cluster binding"/>
    <property type="evidence" value="ECO:0007669"/>
    <property type="project" value="UniProtKB-KW"/>
</dbReference>
<keyword evidence="7" id="KW-0560">Oxidoreductase</keyword>
<gene>
    <name evidence="7" type="primary">ndhI_1</name>
    <name evidence="7" type="ORF">ERS852381_00364</name>
</gene>
<dbReference type="PANTHER" id="PTHR47275">
    <property type="entry name" value="NAD(P)H-QUINONE OXIDOREDUCTASE SUBUNIT I, CHLOROPLASTIC"/>
    <property type="match status" value="1"/>
</dbReference>
<keyword evidence="1" id="KW-0479">Metal-binding</keyword>
<evidence type="ECO:0000256" key="5">
    <source>
        <dbReference type="ARBA" id="ARBA00023014"/>
    </source>
</evidence>
<dbReference type="Pfam" id="PF13237">
    <property type="entry name" value="Fer4_10"/>
    <property type="match status" value="1"/>
</dbReference>
<dbReference type="AlphaFoldDB" id="A0A173XU43"/>